<organism evidence="1 2">
    <name type="scientific">Trypanosoma cruzi Dm28c</name>
    <dbReference type="NCBI Taxonomy" id="1416333"/>
    <lineage>
        <taxon>Eukaryota</taxon>
        <taxon>Discoba</taxon>
        <taxon>Euglenozoa</taxon>
        <taxon>Kinetoplastea</taxon>
        <taxon>Metakinetoplastina</taxon>
        <taxon>Trypanosomatida</taxon>
        <taxon>Trypanosomatidae</taxon>
        <taxon>Trypanosoma</taxon>
        <taxon>Schizotrypanum</taxon>
    </lineage>
</organism>
<evidence type="ECO:0000313" key="2">
    <source>
        <dbReference type="Proteomes" id="UP000017861"/>
    </source>
</evidence>
<sequence>MCPSRVCGLKWCPDFPGTSQAAVGEGGVDHRSVRAAGSGCKMAQKLIHCAAGARGQARQTIADGQFKRTRREEPIDIPATRRHASTKCGENNGERSTCNADCVTEERVCLLATAEHRRSPKSTAAQPIPEGRNVAPPCLGVSQALGSRGHQAVSHGPLAAWRSHGGGHDCGPPVSGALQLGAGCRCNTLGMFHSVRADSCGAVTAAAHTVPQCISNHVVTVARGVRHAEVEALQSASRKTRASCSVVAACLPVAGCRPPSPQCEMTDGGPSPCSGWTSSGRHAVRVAQSRRETRCGGR</sequence>
<dbReference type="AlphaFoldDB" id="V5AUS1"/>
<reference evidence="1 2" key="1">
    <citation type="journal article" date="2014" name="Genome Announc.">
        <title>Trypanosoma cruzi Clone Dm28c Draft Genome Sequence.</title>
        <authorList>
            <person name="Grisard E.C."/>
            <person name="Teixeira S.M."/>
            <person name="de Almeida L.G."/>
            <person name="Stoco P.H."/>
            <person name="Gerber A.L."/>
            <person name="Talavera-Lopez C."/>
            <person name="Lima O.C."/>
            <person name="Andersson B."/>
            <person name="de Vasconcelos A.T."/>
        </authorList>
    </citation>
    <scope>NUCLEOTIDE SEQUENCE [LARGE SCALE GENOMIC DNA]</scope>
    <source>
        <strain evidence="1 2">Dm28c</strain>
    </source>
</reference>
<dbReference type="OrthoDB" id="10487529at2759"/>
<dbReference type="EMBL" id="AYLP01000635">
    <property type="protein sequence ID" value="ESS55878.1"/>
    <property type="molecule type" value="Genomic_DNA"/>
</dbReference>
<dbReference type="Proteomes" id="UP000017861">
    <property type="component" value="Unassembled WGS sequence"/>
</dbReference>
<proteinExistence type="predicted"/>
<dbReference type="VEuPathDB" id="TriTrypDB:TCDM_12625"/>
<evidence type="ECO:0000313" key="1">
    <source>
        <dbReference type="EMBL" id="ESS55878.1"/>
    </source>
</evidence>
<gene>
    <name evidence="1" type="ORF">TCDM_12625</name>
</gene>
<accession>V5AUS1</accession>
<comment type="caution">
    <text evidence="1">The sequence shown here is derived from an EMBL/GenBank/DDBJ whole genome shotgun (WGS) entry which is preliminary data.</text>
</comment>
<protein>
    <submittedName>
        <fullName evidence="1">Uncharacterized protein</fullName>
    </submittedName>
</protein>
<name>V5AUS1_TRYCR</name>